<dbReference type="CDD" id="cd05254">
    <property type="entry name" value="dTDP_HR_like_SDR_e"/>
    <property type="match status" value="1"/>
</dbReference>
<keyword evidence="2" id="KW-0521">NADP</keyword>
<dbReference type="UniPathway" id="UPA00124"/>
<comment type="pathway">
    <text evidence="2">Carbohydrate biosynthesis; dTDP-L-rhamnose biosynthesis.</text>
</comment>
<comment type="caution">
    <text evidence="4">The sequence shown here is derived from an EMBL/GenBank/DDBJ whole genome shotgun (WGS) entry which is preliminary data.</text>
</comment>
<comment type="function">
    <text evidence="2">Catalyzes the reduction of dTDP-6-deoxy-L-lyxo-4-hexulose to yield dTDP-L-rhamnose.</text>
</comment>
<dbReference type="GO" id="GO:0005829">
    <property type="term" value="C:cytosol"/>
    <property type="evidence" value="ECO:0007669"/>
    <property type="project" value="TreeGrafter"/>
</dbReference>
<dbReference type="SUPFAM" id="SSF51735">
    <property type="entry name" value="NAD(P)-binding Rossmann-fold domains"/>
    <property type="match status" value="1"/>
</dbReference>
<comment type="similarity">
    <text evidence="1 2">Belongs to the dTDP-4-dehydrorhamnose reductase family.</text>
</comment>
<evidence type="ECO:0000259" key="3">
    <source>
        <dbReference type="Pfam" id="PF04321"/>
    </source>
</evidence>
<dbReference type="EMBL" id="MCHX01000103">
    <property type="protein sequence ID" value="OFJ50662.1"/>
    <property type="molecule type" value="Genomic_DNA"/>
</dbReference>
<dbReference type="PANTHER" id="PTHR10491:SF4">
    <property type="entry name" value="METHIONINE ADENOSYLTRANSFERASE 2 SUBUNIT BETA"/>
    <property type="match status" value="1"/>
</dbReference>
<dbReference type="Gene3D" id="3.90.25.10">
    <property type="entry name" value="UDP-galactose 4-epimerase, domain 1"/>
    <property type="match status" value="1"/>
</dbReference>
<reference evidence="4 5" key="1">
    <citation type="submission" date="2016-09" db="EMBL/GenBank/DDBJ databases">
        <title>genome sequence of Mycobacterium sp. 739 SCH.</title>
        <authorList>
            <person name="Greninger A.L."/>
            <person name="Qin X."/>
            <person name="Jerome K."/>
            <person name="Vora S."/>
            <person name="Quinn K."/>
        </authorList>
    </citation>
    <scope>NUCLEOTIDE SEQUENCE [LARGE SCALE GENOMIC DNA]</scope>
    <source>
        <strain evidence="4 5">SCH</strain>
    </source>
</reference>
<dbReference type="Pfam" id="PF04321">
    <property type="entry name" value="RmlD_sub_bind"/>
    <property type="match status" value="1"/>
</dbReference>
<evidence type="ECO:0000256" key="2">
    <source>
        <dbReference type="RuleBase" id="RU364082"/>
    </source>
</evidence>
<evidence type="ECO:0000313" key="5">
    <source>
        <dbReference type="Proteomes" id="UP000178953"/>
    </source>
</evidence>
<organism evidence="4 5">
    <name type="scientific">Mycolicibacterium grossiae</name>
    <dbReference type="NCBI Taxonomy" id="1552759"/>
    <lineage>
        <taxon>Bacteria</taxon>
        <taxon>Bacillati</taxon>
        <taxon>Actinomycetota</taxon>
        <taxon>Actinomycetes</taxon>
        <taxon>Mycobacteriales</taxon>
        <taxon>Mycobacteriaceae</taxon>
        <taxon>Mycolicibacterium</taxon>
    </lineage>
</organism>
<dbReference type="Proteomes" id="UP000178953">
    <property type="component" value="Unassembled WGS sequence"/>
</dbReference>
<evidence type="ECO:0000256" key="1">
    <source>
        <dbReference type="ARBA" id="ARBA00010944"/>
    </source>
</evidence>
<dbReference type="AlphaFoldDB" id="A0A1E8PWE8"/>
<dbReference type="Gene3D" id="3.40.50.720">
    <property type="entry name" value="NAD(P)-binding Rossmann-like Domain"/>
    <property type="match status" value="1"/>
</dbReference>
<protein>
    <recommendedName>
        <fullName evidence="2">dTDP-4-dehydrorhamnose reductase</fullName>
        <ecNumber evidence="2">1.1.1.133</ecNumber>
    </recommendedName>
</protein>
<dbReference type="OrthoDB" id="9803892at2"/>
<dbReference type="InterPro" id="IPR005913">
    <property type="entry name" value="dTDP_dehydrorham_reduct"/>
</dbReference>
<dbReference type="InterPro" id="IPR036291">
    <property type="entry name" value="NAD(P)-bd_dom_sf"/>
</dbReference>
<dbReference type="PANTHER" id="PTHR10491">
    <property type="entry name" value="DTDP-4-DEHYDRORHAMNOSE REDUCTASE"/>
    <property type="match status" value="1"/>
</dbReference>
<gene>
    <name evidence="4" type="ORF">BEL07_26960</name>
</gene>
<dbReference type="RefSeq" id="WP_070356108.1">
    <property type="nucleotide sequence ID" value="NZ_CP043474.1"/>
</dbReference>
<dbReference type="GO" id="GO:0019305">
    <property type="term" value="P:dTDP-rhamnose biosynthetic process"/>
    <property type="evidence" value="ECO:0007669"/>
    <property type="project" value="UniProtKB-UniPathway"/>
</dbReference>
<dbReference type="NCBIfam" id="TIGR01214">
    <property type="entry name" value="rmlD"/>
    <property type="match status" value="1"/>
</dbReference>
<name>A0A1E8PWE8_9MYCO</name>
<keyword evidence="5" id="KW-1185">Reference proteome</keyword>
<dbReference type="GO" id="GO:0008831">
    <property type="term" value="F:dTDP-4-dehydrorhamnose reductase activity"/>
    <property type="evidence" value="ECO:0007669"/>
    <property type="project" value="UniProtKB-EC"/>
</dbReference>
<sequence>MSARLVILGGAGLLGTVLAAQARADGRDVASLTSAACDVTDATAPGRHIRAGDVVINCAAYTRVDDAERDRARAHAVNATGAGNVARACAAAGADLLHVSTDYVFDGDFGGAAPQPYETDDATHPLSVYGATKLAGEREVHAALPDATVVRTAWIFVGGNGTDFAAVMRRNAIEGAAVEVVADQIGSPTYAVDLASTLLSLADRRPAARVLHAANAGPASRYDQACAVYELVGADPRLVTPVGSEEHPRPAPRPTYSALGAQRSAAAGVAPLRPWRDALAAALAVPLTGR</sequence>
<evidence type="ECO:0000313" key="4">
    <source>
        <dbReference type="EMBL" id="OFJ50662.1"/>
    </source>
</evidence>
<dbReference type="EC" id="1.1.1.133" evidence="2"/>
<keyword evidence="2" id="KW-0560">Oxidoreductase</keyword>
<feature type="domain" description="RmlD-like substrate binding" evidence="3">
    <location>
        <begin position="4"/>
        <end position="284"/>
    </location>
</feature>
<proteinExistence type="inferred from homology"/>
<accession>A0A1E8PWE8</accession>
<dbReference type="InterPro" id="IPR029903">
    <property type="entry name" value="RmlD-like-bd"/>
</dbReference>